<dbReference type="STRING" id="1798665.A2942_01165"/>
<dbReference type="Gene3D" id="3.40.50.1440">
    <property type="entry name" value="Tubulin/FtsZ, GTPase domain"/>
    <property type="match status" value="1"/>
</dbReference>
<dbReference type="Pfam" id="PF00091">
    <property type="entry name" value="Tubulin"/>
    <property type="match status" value="1"/>
</dbReference>
<keyword evidence="4 6" id="KW-0717">Septation</keyword>
<evidence type="ECO:0000256" key="2">
    <source>
        <dbReference type="ARBA" id="ARBA00022741"/>
    </source>
</evidence>
<evidence type="ECO:0000256" key="3">
    <source>
        <dbReference type="ARBA" id="ARBA00023134"/>
    </source>
</evidence>
<dbReference type="EMBL" id="MHLP01000007">
    <property type="protein sequence ID" value="OGZ13437.1"/>
    <property type="molecule type" value="Genomic_DNA"/>
</dbReference>
<comment type="caution">
    <text evidence="4">Lacks conserved residue(s) required for the propagation of feature annotation.</text>
</comment>
<dbReference type="PRINTS" id="PR00423">
    <property type="entry name" value="CELLDVISFTSZ"/>
</dbReference>
<comment type="similarity">
    <text evidence="1 4 6">Belongs to the FtsZ family.</text>
</comment>
<dbReference type="PANTHER" id="PTHR30314">
    <property type="entry name" value="CELL DIVISION PROTEIN FTSZ-RELATED"/>
    <property type="match status" value="1"/>
</dbReference>
<dbReference type="GO" id="GO:0003924">
    <property type="term" value="F:GTPase activity"/>
    <property type="evidence" value="ECO:0007669"/>
    <property type="project" value="UniProtKB-UniRule"/>
</dbReference>
<dbReference type="PANTHER" id="PTHR30314:SF3">
    <property type="entry name" value="MITOCHONDRIAL DIVISION PROTEIN FSZA"/>
    <property type="match status" value="1"/>
</dbReference>
<dbReference type="GO" id="GO:0005737">
    <property type="term" value="C:cytoplasm"/>
    <property type="evidence" value="ECO:0007669"/>
    <property type="project" value="UniProtKB-SubCell"/>
</dbReference>
<comment type="caution">
    <text evidence="10">The sequence shown here is derived from an EMBL/GenBank/DDBJ whole genome shotgun (WGS) entry which is preliminary data.</text>
</comment>
<keyword evidence="4 6" id="KW-0131">Cell cycle</keyword>
<dbReference type="FunFam" id="3.40.50.1440:FF:000001">
    <property type="entry name" value="Cell division protein FtsZ"/>
    <property type="match status" value="1"/>
</dbReference>
<evidence type="ECO:0000313" key="11">
    <source>
        <dbReference type="Proteomes" id="UP000178534"/>
    </source>
</evidence>
<feature type="binding site" evidence="4">
    <location>
        <position position="139"/>
    </location>
    <ligand>
        <name>GTP</name>
        <dbReference type="ChEBI" id="CHEBI:37565"/>
    </ligand>
</feature>
<evidence type="ECO:0000256" key="5">
    <source>
        <dbReference type="NCBIfam" id="TIGR00065"/>
    </source>
</evidence>
<evidence type="ECO:0000256" key="1">
    <source>
        <dbReference type="ARBA" id="ARBA00009690"/>
    </source>
</evidence>
<dbReference type="InterPro" id="IPR037103">
    <property type="entry name" value="Tubulin/FtsZ-like_C"/>
</dbReference>
<evidence type="ECO:0000256" key="7">
    <source>
        <dbReference type="SAM" id="MobiDB-lite"/>
    </source>
</evidence>
<dbReference type="InterPro" id="IPR045061">
    <property type="entry name" value="FtsZ/CetZ"/>
</dbReference>
<dbReference type="NCBIfam" id="TIGR00065">
    <property type="entry name" value="ftsZ"/>
    <property type="match status" value="1"/>
</dbReference>
<feature type="region of interest" description="Disordered" evidence="7">
    <location>
        <begin position="319"/>
        <end position="340"/>
    </location>
</feature>
<proteinExistence type="inferred from homology"/>
<evidence type="ECO:0000259" key="9">
    <source>
        <dbReference type="SMART" id="SM00865"/>
    </source>
</evidence>
<dbReference type="Pfam" id="PF12327">
    <property type="entry name" value="FtsZ_C"/>
    <property type="match status" value="1"/>
</dbReference>
<keyword evidence="2 4" id="KW-0547">Nucleotide-binding</keyword>
<evidence type="ECO:0000259" key="8">
    <source>
        <dbReference type="SMART" id="SM00864"/>
    </source>
</evidence>
<dbReference type="InterPro" id="IPR008280">
    <property type="entry name" value="Tub_FtsZ_C"/>
</dbReference>
<evidence type="ECO:0000256" key="4">
    <source>
        <dbReference type="HAMAP-Rule" id="MF_00909"/>
    </source>
</evidence>
<dbReference type="HAMAP" id="MF_00909">
    <property type="entry name" value="FtsZ"/>
    <property type="match status" value="1"/>
</dbReference>
<dbReference type="SUPFAM" id="SSF52490">
    <property type="entry name" value="Tubulin nucleotide-binding domain-like"/>
    <property type="match status" value="1"/>
</dbReference>
<keyword evidence="4" id="KW-0963">Cytoplasm</keyword>
<dbReference type="GO" id="GO:0051258">
    <property type="term" value="P:protein polymerization"/>
    <property type="evidence" value="ECO:0007669"/>
    <property type="project" value="UniProtKB-UniRule"/>
</dbReference>
<feature type="binding site" evidence="4">
    <location>
        <begin position="108"/>
        <end position="110"/>
    </location>
    <ligand>
        <name>GTP</name>
        <dbReference type="ChEBI" id="CHEBI:37565"/>
    </ligand>
</feature>
<feature type="domain" description="Tubulin/FtsZ 2-layer sandwich" evidence="9">
    <location>
        <begin position="206"/>
        <end position="324"/>
    </location>
</feature>
<dbReference type="SMART" id="SM00865">
    <property type="entry name" value="Tubulin_C"/>
    <property type="match status" value="1"/>
</dbReference>
<dbReference type="SMART" id="SM00864">
    <property type="entry name" value="Tubulin"/>
    <property type="match status" value="1"/>
</dbReference>
<dbReference type="InterPro" id="IPR000158">
    <property type="entry name" value="Cell_div_FtsZ"/>
</dbReference>
<dbReference type="Proteomes" id="UP000178534">
    <property type="component" value="Unassembled WGS sequence"/>
</dbReference>
<dbReference type="GO" id="GO:0005525">
    <property type="term" value="F:GTP binding"/>
    <property type="evidence" value="ECO:0007669"/>
    <property type="project" value="UniProtKB-UniRule"/>
</dbReference>
<keyword evidence="3 4" id="KW-0342">GTP-binding</keyword>
<dbReference type="SUPFAM" id="SSF55307">
    <property type="entry name" value="Tubulin C-terminal domain-like"/>
    <property type="match status" value="1"/>
</dbReference>
<name>A0A1G2DIF5_9BACT</name>
<dbReference type="InterPro" id="IPR003008">
    <property type="entry name" value="Tubulin_FtsZ_GTPase"/>
</dbReference>
<comment type="subcellular location">
    <subcellularLocation>
        <location evidence="4">Cytoplasm</location>
    </subcellularLocation>
    <text evidence="4">Assembles at midcell at the inner surface of the cytoplasmic membrane.</text>
</comment>
<dbReference type="Gene3D" id="3.30.1330.20">
    <property type="entry name" value="Tubulin/FtsZ, C-terminal domain"/>
    <property type="match status" value="1"/>
</dbReference>
<gene>
    <name evidence="4" type="primary">ftsZ</name>
    <name evidence="10" type="ORF">A2942_01165</name>
</gene>
<comment type="function">
    <text evidence="4 6">Essential cell division protein that forms a contractile ring structure (Z ring) at the future cell division site. The regulation of the ring assembly controls the timing and the location of cell division. One of the functions of the FtsZ ring is to recruit other cell division proteins to the septum to produce a new cell wall between the dividing cells. Binds GTP and shows GTPase activity.</text>
</comment>
<sequence length="407" mass="43435">MPKVNPQIEAFARIKVVGPGGSGRNAINHMVRSKVTGVEFIVANTDAQDLHNSLASKKIHIGKNLTKGLGTGMNPELGRRAAEETKEEIQEALKGADMVFIASGMGGGTGTGASPIIAKTARELGALTIAVVTKPFFFEGAQRMLLAEKGLEALEEEVDALIIIPNDKLLNSAKDTTLLSAFAQCDEVLRQAVEGISDLITTPGLINVDFADIRAVLADAGTALMGVGVASGENRAVEAAHMAINSPLLDISINGARGVLFAIAGGEDLTMNEVQEAAKVITESVDANARVIFGAIIDPKLRKGELKITVIASGFPEEGRKGNGMRERSNETLRRERSDETLFAEPEEKLVDAVRKDKAGTSRAIFNTMPDEKTRALDGNRDDGDPKEKEDDDLGVIPSFLRRSKLR</sequence>
<dbReference type="InterPro" id="IPR024757">
    <property type="entry name" value="FtsZ_C"/>
</dbReference>
<feature type="binding site" evidence="4">
    <location>
        <position position="186"/>
    </location>
    <ligand>
        <name>GTP</name>
        <dbReference type="ChEBI" id="CHEBI:37565"/>
    </ligand>
</feature>
<evidence type="ECO:0000313" key="10">
    <source>
        <dbReference type="EMBL" id="OGZ13437.1"/>
    </source>
</evidence>
<dbReference type="InterPro" id="IPR018316">
    <property type="entry name" value="Tubulin/FtsZ_2-layer-sand-dom"/>
</dbReference>
<dbReference type="GO" id="GO:0043093">
    <property type="term" value="P:FtsZ-dependent cytokinesis"/>
    <property type="evidence" value="ECO:0007669"/>
    <property type="project" value="UniProtKB-UniRule"/>
</dbReference>
<feature type="binding site" evidence="4">
    <location>
        <position position="143"/>
    </location>
    <ligand>
        <name>GTP</name>
        <dbReference type="ChEBI" id="CHEBI:37565"/>
    </ligand>
</feature>
<feature type="compositionally biased region" description="Basic and acidic residues" evidence="7">
    <location>
        <begin position="370"/>
        <end position="389"/>
    </location>
</feature>
<keyword evidence="4 6" id="KW-0132">Cell division</keyword>
<feature type="region of interest" description="Disordered" evidence="7">
    <location>
        <begin position="361"/>
        <end position="407"/>
    </location>
</feature>
<comment type="subunit">
    <text evidence="4">Homodimer. Polymerizes to form a dynamic ring structure in a strictly GTP-dependent manner. Interacts directly with several other division proteins.</text>
</comment>
<dbReference type="AlphaFoldDB" id="A0A1G2DIF5"/>
<evidence type="ECO:0000256" key="6">
    <source>
        <dbReference type="RuleBase" id="RU000631"/>
    </source>
</evidence>
<dbReference type="GO" id="GO:0032153">
    <property type="term" value="C:cell division site"/>
    <property type="evidence" value="ECO:0007669"/>
    <property type="project" value="UniProtKB-UniRule"/>
</dbReference>
<accession>A0A1G2DIF5</accession>
<protein>
    <recommendedName>
        <fullName evidence="4 5">Cell division protein FtsZ</fullName>
    </recommendedName>
</protein>
<dbReference type="InterPro" id="IPR020805">
    <property type="entry name" value="Cell_div_FtsZ_CS"/>
</dbReference>
<dbReference type="InterPro" id="IPR036525">
    <property type="entry name" value="Tubulin/FtsZ_GTPase_sf"/>
</dbReference>
<dbReference type="CDD" id="cd02201">
    <property type="entry name" value="FtsZ_type1"/>
    <property type="match status" value="1"/>
</dbReference>
<dbReference type="PROSITE" id="PS01135">
    <property type="entry name" value="FTSZ_2"/>
    <property type="match status" value="1"/>
</dbReference>
<feature type="domain" description="Tubulin/FtsZ GTPase" evidence="8">
    <location>
        <begin position="13"/>
        <end position="204"/>
    </location>
</feature>
<organism evidence="10 11">
    <name type="scientific">Candidatus Lloydbacteria bacterium RIFCSPLOWO2_01_FULL_50_20</name>
    <dbReference type="NCBI Taxonomy" id="1798665"/>
    <lineage>
        <taxon>Bacteria</taxon>
        <taxon>Candidatus Lloydiibacteriota</taxon>
    </lineage>
</organism>
<dbReference type="GO" id="GO:0000917">
    <property type="term" value="P:division septum assembly"/>
    <property type="evidence" value="ECO:0007669"/>
    <property type="project" value="UniProtKB-KW"/>
</dbReference>
<reference evidence="10 11" key="1">
    <citation type="journal article" date="2016" name="Nat. Commun.">
        <title>Thousands of microbial genomes shed light on interconnected biogeochemical processes in an aquifer system.</title>
        <authorList>
            <person name="Anantharaman K."/>
            <person name="Brown C.T."/>
            <person name="Hug L.A."/>
            <person name="Sharon I."/>
            <person name="Castelle C.J."/>
            <person name="Probst A.J."/>
            <person name="Thomas B.C."/>
            <person name="Singh A."/>
            <person name="Wilkins M.J."/>
            <person name="Karaoz U."/>
            <person name="Brodie E.L."/>
            <person name="Williams K.H."/>
            <person name="Hubbard S.S."/>
            <person name="Banfield J.F."/>
        </authorList>
    </citation>
    <scope>NUCLEOTIDE SEQUENCE [LARGE SCALE GENOMIC DNA]</scope>
</reference>